<dbReference type="RefSeq" id="XP_005854807.1">
    <property type="nucleotide sequence ID" value="XM_005854745.1"/>
</dbReference>
<dbReference type="Gene3D" id="3.40.50.150">
    <property type="entry name" value="Vaccinia Virus protein VP39"/>
    <property type="match status" value="1"/>
</dbReference>
<dbReference type="KEGG" id="ngd:NGA_2076010"/>
<dbReference type="RefSeq" id="XP_005855662.1">
    <property type="nucleotide sequence ID" value="XM_005855600.1"/>
</dbReference>
<protein>
    <submittedName>
        <fullName evidence="1">Uncharacterized protein</fullName>
    </submittedName>
</protein>
<dbReference type="EMBL" id="JU980779">
    <property type="protein sequence ID" value="AFJ69842.1"/>
    <property type="molecule type" value="mRNA"/>
</dbReference>
<accession>I2CSF9</accession>
<proteinExistence type="evidence at transcript level"/>
<dbReference type="SUPFAM" id="SSF53335">
    <property type="entry name" value="S-adenosyl-L-methionine-dependent methyltransferases"/>
    <property type="match status" value="1"/>
</dbReference>
<organism evidence="1">
    <name type="scientific">Nannochloropsis gaditana (strain CCMP526)</name>
    <name type="common">Green microalga</name>
    <name type="synonym">Microchloropsis gaditana</name>
    <dbReference type="NCBI Taxonomy" id="1093141"/>
    <lineage>
        <taxon>Eukaryota</taxon>
        <taxon>Sar</taxon>
        <taxon>Stramenopiles</taxon>
        <taxon>Ochrophyta</taxon>
        <taxon>Eustigmatophyceae</taxon>
        <taxon>Eustigmatales</taxon>
        <taxon>Monodopsidaceae</taxon>
        <taxon>Nannochloropsis</taxon>
    </lineage>
</organism>
<reference evidence="1" key="2">
    <citation type="journal article" date="2012" name="Nat. Commun.">
        <title>Draft genome sequence and genetic transformation of the oleaginous alga Nannochloropis gaditana.</title>
        <authorList>
            <person name="Radakovits R."/>
            <person name="Jinkerson R.E."/>
            <person name="Fuerstenberg S.I."/>
            <person name="Tae H."/>
            <person name="Settlage R.E."/>
            <person name="Boore J.L."/>
            <person name="Posewitz M.C."/>
        </authorList>
    </citation>
    <scope>NUCLEOTIDE SEQUENCE</scope>
    <source>
        <strain evidence="1">CCMP526</strain>
    </source>
</reference>
<evidence type="ECO:0000313" key="1">
    <source>
        <dbReference type="EMBL" id="AFJ69842.1"/>
    </source>
</evidence>
<gene>
    <name evidence="1" type="ORF">NGATSA_2076010</name>
</gene>
<sequence length="286" mass="32100">MLKKKELQFVPVHHLVLWKRANGEHGRTSNVSREYSFSVSKPTDPSLHTAFPSFFFHRLSFTFMETAIRIEGASRSSKFQDGLALYSRLEPCLYPSLNPALVLGHDISHHCPSLMYGELSGETLVKALGLIDELEALPREGEGSLIDIGSGIGKQIFTAACVYVWKRCIGVEIYEKRAKLAEQALQRWKSKQSSIPMLRTRVVDFACDDIVEIEMEGFQVILLVSAAFTDTLMRSIAKVLDSQAVGTLAICITKALPGPKWEVVHKSEREEPWGRAWLIIQKKILA</sequence>
<dbReference type="AlphaFoldDB" id="I2CSF9"/>
<dbReference type="Pfam" id="PF08123">
    <property type="entry name" value="DOT1"/>
    <property type="match status" value="1"/>
</dbReference>
<dbReference type="GO" id="GO:0031151">
    <property type="term" value="F:histone H3K79 methyltransferase activity"/>
    <property type="evidence" value="ECO:0007669"/>
    <property type="project" value="InterPro"/>
</dbReference>
<name>I2CSF9_NANGC</name>
<reference evidence="1" key="1">
    <citation type="journal article" date="2012" name="Bioengineered">
        <title>Additional insights into the genome of the oleaginous model alga Nannochloropsis gaditana.</title>
        <authorList>
            <person name="Jinkerson R.E."/>
            <person name="Radakovits R."/>
            <person name="Posewitz M.C."/>
        </authorList>
    </citation>
    <scope>NUCLEOTIDE SEQUENCE</scope>
    <source>
        <strain evidence="1">CCMP526</strain>
    </source>
</reference>
<dbReference type="InterPro" id="IPR029063">
    <property type="entry name" value="SAM-dependent_MTases_sf"/>
</dbReference>
<dbReference type="InterPro" id="IPR025789">
    <property type="entry name" value="DOT1_dom"/>
</dbReference>
<dbReference type="KEGG" id="ngd:NGA_2076020"/>
<dbReference type="OrthoDB" id="443402at2759"/>